<evidence type="ECO:0008006" key="3">
    <source>
        <dbReference type="Google" id="ProtNLM"/>
    </source>
</evidence>
<dbReference type="RefSeq" id="WP_125642752.1">
    <property type="nucleotide sequence ID" value="NZ_JBHSSJ010000012.1"/>
</dbReference>
<evidence type="ECO:0000313" key="1">
    <source>
        <dbReference type="EMBL" id="MFC6275607.1"/>
    </source>
</evidence>
<organism evidence="1 2">
    <name type="scientific">Levilactobacillus tangyuanensis</name>
    <dbReference type="NCBI Taxonomy" id="2486021"/>
    <lineage>
        <taxon>Bacteria</taxon>
        <taxon>Bacillati</taxon>
        <taxon>Bacillota</taxon>
        <taxon>Bacilli</taxon>
        <taxon>Lactobacillales</taxon>
        <taxon>Lactobacillaceae</taxon>
        <taxon>Levilactobacillus</taxon>
    </lineage>
</organism>
<dbReference type="Proteomes" id="UP001596191">
    <property type="component" value="Unassembled WGS sequence"/>
</dbReference>
<proteinExistence type="predicted"/>
<name>A0ABW1TQ10_9LACO</name>
<evidence type="ECO:0000313" key="2">
    <source>
        <dbReference type="Proteomes" id="UP001596191"/>
    </source>
</evidence>
<protein>
    <recommendedName>
        <fullName evidence="3">BAH domain-containing protein</fullName>
    </recommendedName>
</protein>
<gene>
    <name evidence="1" type="ORF">ACFQET_08785</name>
</gene>
<dbReference type="EMBL" id="JBHSSJ010000012">
    <property type="protein sequence ID" value="MFC6275607.1"/>
    <property type="molecule type" value="Genomic_DNA"/>
</dbReference>
<reference evidence="2" key="1">
    <citation type="journal article" date="2019" name="Int. J. Syst. Evol. Microbiol.">
        <title>The Global Catalogue of Microorganisms (GCM) 10K type strain sequencing project: providing services to taxonomists for standard genome sequencing and annotation.</title>
        <authorList>
            <consortium name="The Broad Institute Genomics Platform"/>
            <consortium name="The Broad Institute Genome Sequencing Center for Infectious Disease"/>
            <person name="Wu L."/>
            <person name="Ma J."/>
        </authorList>
    </citation>
    <scope>NUCLEOTIDE SEQUENCE [LARGE SCALE GENOMIC DNA]</scope>
    <source>
        <strain evidence="2">CCM 8907</strain>
    </source>
</reference>
<keyword evidence="2" id="KW-1185">Reference proteome</keyword>
<comment type="caution">
    <text evidence="1">The sequence shown here is derived from an EMBL/GenBank/DDBJ whole genome shotgun (WGS) entry which is preliminary data.</text>
</comment>
<accession>A0ABW1TQ10</accession>
<sequence length="136" mass="14682">MSVIQDLYEALSVFSVPIVVHPSLNVLEGGKLNGLNETVPIVGDDLAADESTEKLSDPVVPRSSNITASLSQSLSGGGNTVPRQYAWYSEHTYKAGTLVECLGHVFQIDQIADYDHVAGIFVYYLKGDDALEPVRS</sequence>